<keyword evidence="5" id="KW-0813">Transport</keyword>
<evidence type="ECO:0000256" key="15">
    <source>
        <dbReference type="ARBA" id="ARBA00023012"/>
    </source>
</evidence>
<dbReference type="SUPFAM" id="SSF55785">
    <property type="entry name" value="PYP-like sensor domain (PAS domain)"/>
    <property type="match status" value="1"/>
</dbReference>
<keyword evidence="16 18" id="KW-0472">Membrane</keyword>
<protein>
    <recommendedName>
        <fullName evidence="4">Phosphate regulon sensor protein PhoR</fullName>
        <ecNumber evidence="3">2.7.13.3</ecNumber>
    </recommendedName>
</protein>
<evidence type="ECO:0000256" key="9">
    <source>
        <dbReference type="ARBA" id="ARBA00022679"/>
    </source>
</evidence>
<dbReference type="InterPro" id="IPR035965">
    <property type="entry name" value="PAS-like_dom_sf"/>
</dbReference>
<gene>
    <name evidence="20" type="primary">phoR</name>
    <name evidence="20" type="ORF">HG263_13950</name>
</gene>
<dbReference type="FunFam" id="3.30.565.10:FF:000032">
    <property type="entry name" value="Phosphate regulon sensor histidine kinase PhoR"/>
    <property type="match status" value="1"/>
</dbReference>
<keyword evidence="6" id="KW-1003">Cell membrane</keyword>
<evidence type="ECO:0000256" key="1">
    <source>
        <dbReference type="ARBA" id="ARBA00000085"/>
    </source>
</evidence>
<evidence type="ECO:0000313" key="21">
    <source>
        <dbReference type="Proteomes" id="UP000586305"/>
    </source>
</evidence>
<dbReference type="NCBIfam" id="TIGR02966">
    <property type="entry name" value="phoR_proteo"/>
    <property type="match status" value="1"/>
</dbReference>
<dbReference type="InterPro" id="IPR004358">
    <property type="entry name" value="Sig_transdc_His_kin-like_C"/>
</dbReference>
<evidence type="ECO:0000256" key="10">
    <source>
        <dbReference type="ARBA" id="ARBA00022692"/>
    </source>
</evidence>
<dbReference type="NCBIfam" id="NF008235">
    <property type="entry name" value="PRK11006.1"/>
    <property type="match status" value="1"/>
</dbReference>
<comment type="catalytic activity">
    <reaction evidence="1">
        <text>ATP + protein L-histidine = ADP + protein N-phospho-L-histidine.</text>
        <dbReference type="EC" id="2.7.13.3"/>
    </reaction>
</comment>
<dbReference type="Gene3D" id="1.10.287.130">
    <property type="match status" value="1"/>
</dbReference>
<dbReference type="InterPro" id="IPR003661">
    <property type="entry name" value="HisK_dim/P_dom"/>
</dbReference>
<evidence type="ECO:0000256" key="16">
    <source>
        <dbReference type="ARBA" id="ARBA00023136"/>
    </source>
</evidence>
<dbReference type="InterPro" id="IPR003594">
    <property type="entry name" value="HATPase_dom"/>
</dbReference>
<dbReference type="GO" id="GO:0006817">
    <property type="term" value="P:phosphate ion transport"/>
    <property type="evidence" value="ECO:0007669"/>
    <property type="project" value="UniProtKB-KW"/>
</dbReference>
<dbReference type="SUPFAM" id="SSF55874">
    <property type="entry name" value="ATPase domain of HSP90 chaperone/DNA topoisomerase II/histidine kinase"/>
    <property type="match status" value="1"/>
</dbReference>
<keyword evidence="11" id="KW-0547">Nucleotide-binding</keyword>
<keyword evidence="8" id="KW-0592">Phosphate transport</keyword>
<feature type="transmembrane region" description="Helical" evidence="18">
    <location>
        <begin position="14"/>
        <end position="47"/>
    </location>
</feature>
<dbReference type="AlphaFoldDB" id="A0A849VIH5"/>
<dbReference type="GO" id="GO:0004721">
    <property type="term" value="F:phosphoprotein phosphatase activity"/>
    <property type="evidence" value="ECO:0007669"/>
    <property type="project" value="InterPro"/>
</dbReference>
<keyword evidence="15" id="KW-0902">Two-component regulatory system</keyword>
<dbReference type="PANTHER" id="PTHR45453">
    <property type="entry name" value="PHOSPHATE REGULON SENSOR PROTEIN PHOR"/>
    <property type="match status" value="1"/>
</dbReference>
<dbReference type="Proteomes" id="UP000586305">
    <property type="component" value="Unassembled WGS sequence"/>
</dbReference>
<dbReference type="PRINTS" id="PR00344">
    <property type="entry name" value="BCTRLSENSOR"/>
</dbReference>
<keyword evidence="14 18" id="KW-1133">Transmembrane helix</keyword>
<organism evidence="20 21">
    <name type="scientific">Pseudoalteromonas caenipelagi</name>
    <dbReference type="NCBI Taxonomy" id="2726988"/>
    <lineage>
        <taxon>Bacteria</taxon>
        <taxon>Pseudomonadati</taxon>
        <taxon>Pseudomonadota</taxon>
        <taxon>Gammaproteobacteria</taxon>
        <taxon>Alteromonadales</taxon>
        <taxon>Pseudoalteromonadaceae</taxon>
        <taxon>Pseudoalteromonas</taxon>
    </lineage>
</organism>
<dbReference type="InterPro" id="IPR021766">
    <property type="entry name" value="PhoR_N"/>
</dbReference>
<evidence type="ECO:0000256" key="17">
    <source>
        <dbReference type="ARBA" id="ARBA00025207"/>
    </source>
</evidence>
<accession>A0A849VIH5</accession>
<dbReference type="Pfam" id="PF11808">
    <property type="entry name" value="PhoR"/>
    <property type="match status" value="1"/>
</dbReference>
<evidence type="ECO:0000256" key="4">
    <source>
        <dbReference type="ARBA" id="ARBA00019665"/>
    </source>
</evidence>
<evidence type="ECO:0000256" key="3">
    <source>
        <dbReference type="ARBA" id="ARBA00012438"/>
    </source>
</evidence>
<reference evidence="20 21" key="1">
    <citation type="submission" date="2020-04" db="EMBL/GenBank/DDBJ databases">
        <title>Pseudoalteromonas caenipelagi sp. nov., isolated from a tidal flat.</title>
        <authorList>
            <person name="Park S."/>
            <person name="Yoon J.-H."/>
        </authorList>
    </citation>
    <scope>NUCLEOTIDE SEQUENCE [LARGE SCALE GENOMIC DNA]</scope>
    <source>
        <strain evidence="20 21">JBTF-M23</strain>
    </source>
</reference>
<dbReference type="EMBL" id="JABBPG010000005">
    <property type="protein sequence ID" value="NOU51634.1"/>
    <property type="molecule type" value="Genomic_DNA"/>
</dbReference>
<dbReference type="InterPro" id="IPR050351">
    <property type="entry name" value="BphY/WalK/GraS-like"/>
</dbReference>
<dbReference type="PROSITE" id="PS50109">
    <property type="entry name" value="HIS_KIN"/>
    <property type="match status" value="1"/>
</dbReference>
<keyword evidence="21" id="KW-1185">Reference proteome</keyword>
<evidence type="ECO:0000256" key="2">
    <source>
        <dbReference type="ARBA" id="ARBA00004236"/>
    </source>
</evidence>
<keyword evidence="10 18" id="KW-0812">Transmembrane</keyword>
<keyword evidence="12 20" id="KW-0418">Kinase</keyword>
<dbReference type="PANTHER" id="PTHR45453:SF1">
    <property type="entry name" value="PHOSPHATE REGULON SENSOR PROTEIN PHOR"/>
    <property type="match status" value="1"/>
</dbReference>
<comment type="subcellular location">
    <subcellularLocation>
        <location evidence="2">Cell membrane</location>
    </subcellularLocation>
</comment>
<dbReference type="RefSeq" id="WP_171626685.1">
    <property type="nucleotide sequence ID" value="NZ_JABBPG010000005.1"/>
</dbReference>
<dbReference type="GO" id="GO:0016036">
    <property type="term" value="P:cellular response to phosphate starvation"/>
    <property type="evidence" value="ECO:0007669"/>
    <property type="project" value="TreeGrafter"/>
</dbReference>
<dbReference type="InterPro" id="IPR036890">
    <property type="entry name" value="HATPase_C_sf"/>
</dbReference>
<dbReference type="InterPro" id="IPR014310">
    <property type="entry name" value="Sig_transdc_His_kinase_PhoR"/>
</dbReference>
<evidence type="ECO:0000256" key="14">
    <source>
        <dbReference type="ARBA" id="ARBA00022989"/>
    </source>
</evidence>
<comment type="caution">
    <text evidence="20">The sequence shown here is derived from an EMBL/GenBank/DDBJ whole genome shotgun (WGS) entry which is preliminary data.</text>
</comment>
<evidence type="ECO:0000259" key="19">
    <source>
        <dbReference type="PROSITE" id="PS50109"/>
    </source>
</evidence>
<evidence type="ECO:0000256" key="11">
    <source>
        <dbReference type="ARBA" id="ARBA00022741"/>
    </source>
</evidence>
<dbReference type="SMART" id="SM00387">
    <property type="entry name" value="HATPase_c"/>
    <property type="match status" value="1"/>
</dbReference>
<evidence type="ECO:0000256" key="12">
    <source>
        <dbReference type="ARBA" id="ARBA00022777"/>
    </source>
</evidence>
<name>A0A849VIH5_9GAMM</name>
<dbReference type="EC" id="2.7.13.3" evidence="3"/>
<dbReference type="GO" id="GO:0000155">
    <property type="term" value="F:phosphorelay sensor kinase activity"/>
    <property type="evidence" value="ECO:0007669"/>
    <property type="project" value="InterPro"/>
</dbReference>
<dbReference type="Gene3D" id="3.30.450.20">
    <property type="entry name" value="PAS domain"/>
    <property type="match status" value="1"/>
</dbReference>
<dbReference type="GO" id="GO:0005886">
    <property type="term" value="C:plasma membrane"/>
    <property type="evidence" value="ECO:0007669"/>
    <property type="project" value="UniProtKB-SubCell"/>
</dbReference>
<dbReference type="SMART" id="SM00388">
    <property type="entry name" value="HisKA"/>
    <property type="match status" value="1"/>
</dbReference>
<dbReference type="SUPFAM" id="SSF47384">
    <property type="entry name" value="Homodimeric domain of signal transducing histidine kinase"/>
    <property type="match status" value="1"/>
</dbReference>
<keyword evidence="9 20" id="KW-0808">Transferase</keyword>
<dbReference type="FunFam" id="1.10.287.130:FF:000001">
    <property type="entry name" value="Two-component sensor histidine kinase"/>
    <property type="match status" value="1"/>
</dbReference>
<dbReference type="InterPro" id="IPR036097">
    <property type="entry name" value="HisK_dim/P_sf"/>
</dbReference>
<dbReference type="GO" id="GO:0005524">
    <property type="term" value="F:ATP binding"/>
    <property type="evidence" value="ECO:0007669"/>
    <property type="project" value="UniProtKB-KW"/>
</dbReference>
<dbReference type="Gene3D" id="3.30.565.10">
    <property type="entry name" value="Histidine kinase-like ATPase, C-terminal domain"/>
    <property type="match status" value="1"/>
</dbReference>
<feature type="domain" description="Histidine kinase" evidence="19">
    <location>
        <begin position="211"/>
        <end position="429"/>
    </location>
</feature>
<keyword evidence="13" id="KW-0067">ATP-binding</keyword>
<evidence type="ECO:0000313" key="20">
    <source>
        <dbReference type="EMBL" id="NOU51634.1"/>
    </source>
</evidence>
<dbReference type="CDD" id="cd00082">
    <property type="entry name" value="HisKA"/>
    <property type="match status" value="1"/>
</dbReference>
<dbReference type="Pfam" id="PF02518">
    <property type="entry name" value="HATPase_c"/>
    <property type="match status" value="1"/>
</dbReference>
<dbReference type="Pfam" id="PF00512">
    <property type="entry name" value="HisKA"/>
    <property type="match status" value="1"/>
</dbReference>
<evidence type="ECO:0000256" key="6">
    <source>
        <dbReference type="ARBA" id="ARBA00022475"/>
    </source>
</evidence>
<evidence type="ECO:0000256" key="5">
    <source>
        <dbReference type="ARBA" id="ARBA00022448"/>
    </source>
</evidence>
<comment type="function">
    <text evidence="17">Member of the two-component regulatory system PhoR/PhoB involved in the phosphate regulon genes expression. PhoR may function as a membrane-associated protein kinase that phosphorylates PhoB in response to environmental signals.</text>
</comment>
<keyword evidence="7" id="KW-0597">Phosphoprotein</keyword>
<evidence type="ECO:0000256" key="13">
    <source>
        <dbReference type="ARBA" id="ARBA00022840"/>
    </source>
</evidence>
<sequence>MYRVINKQALFKRLFLYFLPLTLIGILIGAPFVLLFIGALSLLLWHYHQLYRLSDWLLNQRSFNPPEGEGAWEQIFEGIYHLQHRNRKKRNELAELIRRFREGAEAVPDAVVVLQQDMSIVWCNQLALKVLGLQWPTDHGQRLDNLIRDPKFVKYMNAHQFDEPLELDSGHASEQVLEFRVMPYAEQLMMVVRDITRLKQLEQMRKDFVANVSHELRTPLTVVTGYLEMLDSDNLPAPTMWNKAHFTMIEQCKRMDSLVNQLLSLSRIEGARKQEKDKPVNVPTMLSLIEVEAKSLNQEKHHQLIFNVDQSLDILGAADELRSAFSNLVFNAIHYTKPEGVVEVNWQCDEQGQPRFSVIDNGDGIAPEHIHRLTERFYRVDKARSRKTGGSGLGLAITKHVLTRHDSVLEIKSIVGEGSTFSFAFPKSKRTFMTNNESHKSVI</sequence>
<evidence type="ECO:0000256" key="8">
    <source>
        <dbReference type="ARBA" id="ARBA00022592"/>
    </source>
</evidence>
<evidence type="ECO:0000256" key="18">
    <source>
        <dbReference type="SAM" id="Phobius"/>
    </source>
</evidence>
<dbReference type="InterPro" id="IPR005467">
    <property type="entry name" value="His_kinase_dom"/>
</dbReference>
<evidence type="ECO:0000256" key="7">
    <source>
        <dbReference type="ARBA" id="ARBA00022553"/>
    </source>
</evidence>
<proteinExistence type="predicted"/>